<sequence>MKKSLAALLAGVAVLGAVSGAVAAEKVLKIGVLGVMSGSAASWGLVNRYCAEASAEMINEAGGFEIGGEKYKIKIVSVDDRNDPKVAISGAERLIYEEKIHYIIGPNIAPTSMAIVPVLEKGGAISIPYAFPKALYTPPASNSILGMIASYQAGPVIFKYLMKEHGIKTIAFVARNDTESLTMREESLQSAKELGLEVLSDKDTYETGTTDFFPVMTSIVAKNPDLLVLSGPAPADTPLLIKTARELGYQGFMCAENAQDAKVISELAGDAANGFISVGGASTPEIRSDYMNEFIKRYEKIAGEWNDEAGTKVYALDYILNTIKAAGPEAINDVEKFKAAMNTFSIPNPYIKGDAAPLHYIGEKYFQQKRQFSVPMVIVTYEGGEFKTLFVGSAE</sequence>
<dbReference type="PANTHER" id="PTHR30483:SF6">
    <property type="entry name" value="PERIPLASMIC BINDING PROTEIN OF ABC TRANSPORTER FOR NATURAL AMINO ACIDS"/>
    <property type="match status" value="1"/>
</dbReference>
<accession>H0UKV9</accession>
<dbReference type="InterPro" id="IPR028082">
    <property type="entry name" value="Peripla_BP_I"/>
</dbReference>
<organism evidence="7 8">
    <name type="scientific">Jonquetella anthropi DSM 22815</name>
    <dbReference type="NCBI Taxonomy" id="885272"/>
    <lineage>
        <taxon>Bacteria</taxon>
        <taxon>Thermotogati</taxon>
        <taxon>Synergistota</taxon>
        <taxon>Synergistia</taxon>
        <taxon>Synergistales</taxon>
        <taxon>Dethiosulfovibrionaceae</taxon>
        <taxon>Jonquetella</taxon>
    </lineage>
</organism>
<evidence type="ECO:0000313" key="8">
    <source>
        <dbReference type="Proteomes" id="UP000003806"/>
    </source>
</evidence>
<keyword evidence="8" id="KW-1185">Reference proteome</keyword>
<dbReference type="AlphaFoldDB" id="H0UKV9"/>
<dbReference type="InterPro" id="IPR051010">
    <property type="entry name" value="BCAA_transport"/>
</dbReference>
<evidence type="ECO:0000256" key="3">
    <source>
        <dbReference type="ARBA" id="ARBA00022729"/>
    </source>
</evidence>
<evidence type="ECO:0000256" key="5">
    <source>
        <dbReference type="SAM" id="SignalP"/>
    </source>
</evidence>
<dbReference type="Gene3D" id="3.40.50.2300">
    <property type="match status" value="2"/>
</dbReference>
<dbReference type="PANTHER" id="PTHR30483">
    <property type="entry name" value="LEUCINE-SPECIFIC-BINDING PROTEIN"/>
    <property type="match status" value="1"/>
</dbReference>
<dbReference type="STRING" id="885272.JonanDRAFT_0945"/>
<evidence type="ECO:0000259" key="6">
    <source>
        <dbReference type="Pfam" id="PF13458"/>
    </source>
</evidence>
<dbReference type="InterPro" id="IPR028081">
    <property type="entry name" value="Leu-bd"/>
</dbReference>
<gene>
    <name evidence="7" type="ORF">JonanDRAFT_0945</name>
</gene>
<name>H0UKV9_9BACT</name>
<evidence type="ECO:0000313" key="7">
    <source>
        <dbReference type="EMBL" id="EHM13318.1"/>
    </source>
</evidence>
<dbReference type="InterPro" id="IPR000709">
    <property type="entry name" value="Leu_Ile_Val-bd"/>
</dbReference>
<dbReference type="CDD" id="cd06336">
    <property type="entry name" value="PBP1_ABC_ligand_binding-like"/>
    <property type="match status" value="1"/>
</dbReference>
<feature type="signal peptide" evidence="5">
    <location>
        <begin position="1"/>
        <end position="23"/>
    </location>
</feature>
<comment type="similarity">
    <text evidence="1">Belongs to the leucine-binding protein family.</text>
</comment>
<dbReference type="PRINTS" id="PR00337">
    <property type="entry name" value="LEUILEVALBP"/>
</dbReference>
<feature type="domain" description="Leucine-binding protein" evidence="6">
    <location>
        <begin position="28"/>
        <end position="384"/>
    </location>
</feature>
<dbReference type="GO" id="GO:0006865">
    <property type="term" value="P:amino acid transport"/>
    <property type="evidence" value="ECO:0007669"/>
    <property type="project" value="UniProtKB-KW"/>
</dbReference>
<dbReference type="SUPFAM" id="SSF53822">
    <property type="entry name" value="Periplasmic binding protein-like I"/>
    <property type="match status" value="1"/>
</dbReference>
<feature type="chain" id="PRO_5003540844" evidence="5">
    <location>
        <begin position="24"/>
        <end position="395"/>
    </location>
</feature>
<evidence type="ECO:0000256" key="2">
    <source>
        <dbReference type="ARBA" id="ARBA00022448"/>
    </source>
</evidence>
<keyword evidence="3 5" id="KW-0732">Signal</keyword>
<dbReference type="Pfam" id="PF13458">
    <property type="entry name" value="Peripla_BP_6"/>
    <property type="match status" value="1"/>
</dbReference>
<dbReference type="EMBL" id="CM001376">
    <property type="protein sequence ID" value="EHM13318.1"/>
    <property type="molecule type" value="Genomic_DNA"/>
</dbReference>
<reference evidence="7 8" key="1">
    <citation type="submission" date="2011-11" db="EMBL/GenBank/DDBJ databases">
        <title>The Noncontiguous Finished genome of Jonquetella anthropi DSM 22815.</title>
        <authorList>
            <consortium name="US DOE Joint Genome Institute (JGI-PGF)"/>
            <person name="Lucas S."/>
            <person name="Copeland A."/>
            <person name="Lapidus A."/>
            <person name="Glavina del Rio T."/>
            <person name="Dalin E."/>
            <person name="Tice H."/>
            <person name="Bruce D."/>
            <person name="Goodwin L."/>
            <person name="Pitluck S."/>
            <person name="Peters L."/>
            <person name="Mikhailova N."/>
            <person name="Held B."/>
            <person name="Kyrpides N."/>
            <person name="Mavromatis K."/>
            <person name="Ivanova N."/>
            <person name="Markowitz V."/>
            <person name="Cheng J.-F."/>
            <person name="Hugenholtz P."/>
            <person name="Woyke T."/>
            <person name="Wu D."/>
            <person name="Gronow S."/>
            <person name="Wellnitz S."/>
            <person name="Brambilla E."/>
            <person name="Klenk H.-P."/>
            <person name="Eisen J.A."/>
        </authorList>
    </citation>
    <scope>NUCLEOTIDE SEQUENCE [LARGE SCALE GENOMIC DNA]</scope>
    <source>
        <strain evidence="7 8">DSM 22815</strain>
    </source>
</reference>
<proteinExistence type="inferred from homology"/>
<dbReference type="HOGENOM" id="CLU_705243_0_0_0"/>
<protein>
    <submittedName>
        <fullName evidence="7">ABC-type branched-chain amino acid transport system, periplasmic component</fullName>
    </submittedName>
</protein>
<dbReference type="eggNOG" id="COG0683">
    <property type="taxonomic scope" value="Bacteria"/>
</dbReference>
<dbReference type="Proteomes" id="UP000003806">
    <property type="component" value="Chromosome"/>
</dbReference>
<evidence type="ECO:0000256" key="4">
    <source>
        <dbReference type="ARBA" id="ARBA00022970"/>
    </source>
</evidence>
<keyword evidence="2" id="KW-0813">Transport</keyword>
<keyword evidence="4" id="KW-0029">Amino-acid transport</keyword>
<evidence type="ECO:0000256" key="1">
    <source>
        <dbReference type="ARBA" id="ARBA00010062"/>
    </source>
</evidence>